<evidence type="ECO:0000256" key="3">
    <source>
        <dbReference type="ARBA" id="ARBA00012438"/>
    </source>
</evidence>
<organism evidence="10 11">
    <name type="scientific">Photobacterium damselae</name>
    <dbReference type="NCBI Taxonomy" id="38293"/>
    <lineage>
        <taxon>Bacteria</taxon>
        <taxon>Pseudomonadati</taxon>
        <taxon>Pseudomonadota</taxon>
        <taxon>Gammaproteobacteria</taxon>
        <taxon>Vibrionales</taxon>
        <taxon>Vibrionaceae</taxon>
        <taxon>Photobacterium</taxon>
    </lineage>
</organism>
<evidence type="ECO:0000256" key="9">
    <source>
        <dbReference type="ARBA" id="ARBA00022840"/>
    </source>
</evidence>
<evidence type="ECO:0000313" key="10">
    <source>
        <dbReference type="EMBL" id="SPY43879.1"/>
    </source>
</evidence>
<dbReference type="SUPFAM" id="SSF158472">
    <property type="entry name" value="HAMP domain-like"/>
    <property type="match status" value="1"/>
</dbReference>
<dbReference type="Gene3D" id="3.30.450.170">
    <property type="entry name" value="Two-component histidine kinase, sensor domain"/>
    <property type="match status" value="1"/>
</dbReference>
<evidence type="ECO:0000256" key="7">
    <source>
        <dbReference type="ARBA" id="ARBA00022741"/>
    </source>
</evidence>
<dbReference type="PROSITE" id="PS50109">
    <property type="entry name" value="HIS_KIN"/>
    <property type="match status" value="1"/>
</dbReference>
<dbReference type="SUPFAM" id="SSF47384">
    <property type="entry name" value="Homodimeric domain of signal transducing histidine kinase"/>
    <property type="match status" value="1"/>
</dbReference>
<dbReference type="Gene3D" id="6.10.340.10">
    <property type="match status" value="1"/>
</dbReference>
<dbReference type="PRINTS" id="PR00344">
    <property type="entry name" value="BCTRLSENSOR"/>
</dbReference>
<evidence type="ECO:0000256" key="4">
    <source>
        <dbReference type="ARBA" id="ARBA00022475"/>
    </source>
</evidence>
<dbReference type="SMART" id="SM00304">
    <property type="entry name" value="HAMP"/>
    <property type="match status" value="1"/>
</dbReference>
<dbReference type="InterPro" id="IPR038428">
    <property type="entry name" value="HK_sensor_dom_sf"/>
</dbReference>
<dbReference type="AlphaFoldDB" id="A0A2T3QHU2"/>
<dbReference type="GO" id="GO:0000155">
    <property type="term" value="F:phosphorelay sensor kinase activity"/>
    <property type="evidence" value="ECO:0007669"/>
    <property type="project" value="InterPro"/>
</dbReference>
<dbReference type="GO" id="GO:0005886">
    <property type="term" value="C:plasma membrane"/>
    <property type="evidence" value="ECO:0007669"/>
    <property type="project" value="UniProtKB-SubCell"/>
</dbReference>
<dbReference type="GO" id="GO:0005524">
    <property type="term" value="F:ATP binding"/>
    <property type="evidence" value="ECO:0007669"/>
    <property type="project" value="UniProtKB-KW"/>
</dbReference>
<keyword evidence="4" id="KW-0472">Membrane</keyword>
<evidence type="ECO:0000256" key="6">
    <source>
        <dbReference type="ARBA" id="ARBA00022679"/>
    </source>
</evidence>
<dbReference type="InterPro" id="IPR036097">
    <property type="entry name" value="HisK_dim/P_sf"/>
</dbReference>
<dbReference type="Pfam" id="PF16750">
    <property type="entry name" value="HK_sensor"/>
    <property type="match status" value="1"/>
</dbReference>
<sequence>MNRVLSRYQHSLAVKLFSYFAIILIVILGLQNLAEIALVRSMLQIPTHVQVDMRNLAHQAKSLVELGNKEVLTDWEEQQKYYLFVVDQQHNELSNRVMHPHFKFKLQFTRPLNTILDSQVSQPIISIPLPKVQATLMVQLPYQQHPAKNFSFYFGLIQIVIAVLILLLFSVLIARYLQRPLTTLQLASRKLADGDFSVRVTKEVGDNVLEFKALAQDLDIMASNIQLLAKKQKRLIRDVSHELKTPLARHDLALHLLRRRTQDQNKELLDQLEQQSDQMNTLVNEIIEFCRIDNAKYSTQLMPIQIDSICQIQFEESQRHLGLNQSLNLHLVDSFPMVMAESRLALRAIKNIIENAVKYAGSMAVIDVSTCLLIYQGRSYAAVVIEDNGVGIPSSQLKRIFDPFTRLEDSRDKQSGGYGLGLAIVKEAMTVMKGEVIAENRRSGGLRISLLFPIVE</sequence>
<comment type="subcellular location">
    <subcellularLocation>
        <location evidence="2">Cell membrane</location>
        <topology evidence="2">Multi-pass membrane protein</topology>
    </subcellularLocation>
</comment>
<keyword evidence="7" id="KW-0547">Nucleotide-binding</keyword>
<reference evidence="10 11" key="1">
    <citation type="submission" date="2018-06" db="EMBL/GenBank/DDBJ databases">
        <authorList>
            <consortium name="Pathogen Informatics"/>
            <person name="Doyle S."/>
        </authorList>
    </citation>
    <scope>NUCLEOTIDE SEQUENCE [LARGE SCALE GENOMIC DNA]</scope>
    <source>
        <strain evidence="10 11">NCTC11647</strain>
    </source>
</reference>
<evidence type="ECO:0000256" key="2">
    <source>
        <dbReference type="ARBA" id="ARBA00004651"/>
    </source>
</evidence>
<dbReference type="InterPro" id="IPR003594">
    <property type="entry name" value="HATPase_dom"/>
</dbReference>
<dbReference type="InterPro" id="IPR005467">
    <property type="entry name" value="His_kinase_dom"/>
</dbReference>
<dbReference type="InterPro" id="IPR031930">
    <property type="entry name" value="HK_sensor"/>
</dbReference>
<dbReference type="EMBL" id="UATL01000005">
    <property type="protein sequence ID" value="SPY43879.1"/>
    <property type="molecule type" value="Genomic_DNA"/>
</dbReference>
<dbReference type="InterPro" id="IPR003660">
    <property type="entry name" value="HAMP_dom"/>
</dbReference>
<dbReference type="Gene3D" id="1.10.287.130">
    <property type="match status" value="1"/>
</dbReference>
<dbReference type="SMART" id="SM00387">
    <property type="entry name" value="HATPase_c"/>
    <property type="match status" value="1"/>
</dbReference>
<dbReference type="CDD" id="cd00082">
    <property type="entry name" value="HisKA"/>
    <property type="match status" value="1"/>
</dbReference>
<dbReference type="SUPFAM" id="SSF55874">
    <property type="entry name" value="ATPase domain of HSP90 chaperone/DNA topoisomerase II/histidine kinase"/>
    <property type="match status" value="1"/>
</dbReference>
<dbReference type="PANTHER" id="PTHR44936">
    <property type="entry name" value="SENSOR PROTEIN CREC"/>
    <property type="match status" value="1"/>
</dbReference>
<dbReference type="OrthoDB" id="9804645at2"/>
<accession>A0A2T3QHU2</accession>
<evidence type="ECO:0000256" key="5">
    <source>
        <dbReference type="ARBA" id="ARBA00022553"/>
    </source>
</evidence>
<dbReference type="InterPro" id="IPR036890">
    <property type="entry name" value="HATPase_C_sf"/>
</dbReference>
<dbReference type="RefSeq" id="WP_005305373.1">
    <property type="nucleotide sequence ID" value="NZ_PYOG01000017.1"/>
</dbReference>
<dbReference type="InterPro" id="IPR004358">
    <property type="entry name" value="Sig_transdc_His_kin-like_C"/>
</dbReference>
<keyword evidence="4" id="KW-1003">Cell membrane</keyword>
<gene>
    <name evidence="10" type="primary">cpxA_1</name>
    <name evidence="10" type="ORF">NCTC11647_02812</name>
</gene>
<keyword evidence="8" id="KW-0418">Kinase</keyword>
<comment type="catalytic activity">
    <reaction evidence="1">
        <text>ATP + protein L-histidine = ADP + protein N-phospho-L-histidine.</text>
        <dbReference type="EC" id="2.7.13.3"/>
    </reaction>
</comment>
<dbReference type="PROSITE" id="PS50885">
    <property type="entry name" value="HAMP"/>
    <property type="match status" value="1"/>
</dbReference>
<keyword evidence="5" id="KW-0597">Phosphoprotein</keyword>
<dbReference type="Proteomes" id="UP000251647">
    <property type="component" value="Unassembled WGS sequence"/>
</dbReference>
<dbReference type="CDD" id="cd06225">
    <property type="entry name" value="HAMP"/>
    <property type="match status" value="1"/>
</dbReference>
<dbReference type="PANTHER" id="PTHR44936:SF10">
    <property type="entry name" value="SENSOR PROTEIN RSTB"/>
    <property type="match status" value="1"/>
</dbReference>
<protein>
    <recommendedName>
        <fullName evidence="3">histidine kinase</fullName>
        <ecNumber evidence="3">2.7.13.3</ecNumber>
    </recommendedName>
</protein>
<dbReference type="Gene3D" id="3.30.565.10">
    <property type="entry name" value="Histidine kinase-like ATPase, C-terminal domain"/>
    <property type="match status" value="1"/>
</dbReference>
<keyword evidence="9" id="KW-0067">ATP-binding</keyword>
<dbReference type="InterPro" id="IPR050980">
    <property type="entry name" value="2C_sensor_his_kinase"/>
</dbReference>
<evidence type="ECO:0000313" key="11">
    <source>
        <dbReference type="Proteomes" id="UP000251647"/>
    </source>
</evidence>
<proteinExistence type="predicted"/>
<dbReference type="EC" id="2.7.13.3" evidence="3"/>
<dbReference type="Pfam" id="PF02518">
    <property type="entry name" value="HATPase_c"/>
    <property type="match status" value="1"/>
</dbReference>
<evidence type="ECO:0000256" key="8">
    <source>
        <dbReference type="ARBA" id="ARBA00022777"/>
    </source>
</evidence>
<evidence type="ECO:0000256" key="1">
    <source>
        <dbReference type="ARBA" id="ARBA00000085"/>
    </source>
</evidence>
<dbReference type="SMART" id="SM00388">
    <property type="entry name" value="HisKA"/>
    <property type="match status" value="1"/>
</dbReference>
<dbReference type="Pfam" id="PF00672">
    <property type="entry name" value="HAMP"/>
    <property type="match status" value="1"/>
</dbReference>
<keyword evidence="6 10" id="KW-0808">Transferase</keyword>
<name>A0A2T3QHU2_PHODM</name>
<dbReference type="Pfam" id="PF00512">
    <property type="entry name" value="HisKA"/>
    <property type="match status" value="1"/>
</dbReference>
<dbReference type="InterPro" id="IPR003661">
    <property type="entry name" value="HisK_dim/P_dom"/>
</dbReference>